<dbReference type="InterPro" id="IPR017907">
    <property type="entry name" value="Znf_RING_CS"/>
</dbReference>
<keyword evidence="13" id="KW-1185">Reference proteome</keyword>
<dbReference type="InterPro" id="IPR044066">
    <property type="entry name" value="TRIAD_supradom"/>
</dbReference>
<dbReference type="GO" id="GO:0016740">
    <property type="term" value="F:transferase activity"/>
    <property type="evidence" value="ECO:0007669"/>
    <property type="project" value="UniProtKB-KW"/>
</dbReference>
<sequence>MAGTSRTTIPYVDDFYFSALYDQEELFPISDEKYAEEIQLQEALISSVISSRIQNVSSEKIKEHFIQNRNVRKTVIGESSQGFCAICLDTKPAGEIFRNKACTHSFCADCISKYVAAKIQENIYNVKCPDTNCKGIIEPDLCRPIVPKEVFDRWENTLCESVILGMECGKFQKLNKDERGREDMMLMELAKNKQWRRCPHCKFYVEKVDDAETIFVMGVERSGQFLIDATKPGAKVNEFQERTS</sequence>
<evidence type="ECO:0000313" key="13">
    <source>
        <dbReference type="Proteomes" id="UP001642360"/>
    </source>
</evidence>
<dbReference type="AlphaFoldDB" id="A0ABC8TUK4"/>
<evidence type="ECO:0000313" key="12">
    <source>
        <dbReference type="EMBL" id="CAK9171163.1"/>
    </source>
</evidence>
<dbReference type="PROSITE" id="PS51873">
    <property type="entry name" value="TRIAD"/>
    <property type="match status" value="1"/>
</dbReference>
<keyword evidence="6 9" id="KW-0863">Zinc-finger</keyword>
<dbReference type="Pfam" id="PF00097">
    <property type="entry name" value="zf-C3HC4"/>
    <property type="match status" value="1"/>
</dbReference>
<proteinExistence type="inferred from homology"/>
<evidence type="ECO:0000256" key="6">
    <source>
        <dbReference type="ARBA" id="ARBA00022771"/>
    </source>
</evidence>
<keyword evidence="5" id="KW-0677">Repeat</keyword>
<dbReference type="InterPro" id="IPR001841">
    <property type="entry name" value="Znf_RING"/>
</dbReference>
<dbReference type="SMART" id="SM00184">
    <property type="entry name" value="RING"/>
    <property type="match status" value="1"/>
</dbReference>
<keyword evidence="3" id="KW-0808">Transferase</keyword>
<evidence type="ECO:0000256" key="1">
    <source>
        <dbReference type="ARBA" id="ARBA00003976"/>
    </source>
</evidence>
<evidence type="ECO:0000256" key="4">
    <source>
        <dbReference type="ARBA" id="ARBA00022723"/>
    </source>
</evidence>
<accession>A0ABC8TUK4</accession>
<keyword evidence="4" id="KW-0479">Metal-binding</keyword>
<feature type="domain" description="RING-type" evidence="11">
    <location>
        <begin position="80"/>
        <end position="244"/>
    </location>
</feature>
<evidence type="ECO:0000259" key="10">
    <source>
        <dbReference type="PROSITE" id="PS50089"/>
    </source>
</evidence>
<keyword evidence="8" id="KW-0862">Zinc</keyword>
<dbReference type="PANTHER" id="PTHR11685">
    <property type="entry name" value="RBR FAMILY RING FINGER AND IBR DOMAIN-CONTAINING"/>
    <property type="match status" value="1"/>
</dbReference>
<protein>
    <recommendedName>
        <fullName evidence="14">RING-type domain-containing protein</fullName>
    </recommendedName>
</protein>
<dbReference type="GO" id="GO:0008270">
    <property type="term" value="F:zinc ion binding"/>
    <property type="evidence" value="ECO:0007669"/>
    <property type="project" value="UniProtKB-KW"/>
</dbReference>
<keyword evidence="7" id="KW-0833">Ubl conjugation pathway</keyword>
<evidence type="ECO:0000256" key="3">
    <source>
        <dbReference type="ARBA" id="ARBA00022679"/>
    </source>
</evidence>
<dbReference type="PROSITE" id="PS00518">
    <property type="entry name" value="ZF_RING_1"/>
    <property type="match status" value="1"/>
</dbReference>
<name>A0ABC8TUK4_9AQUA</name>
<dbReference type="SUPFAM" id="SSF57850">
    <property type="entry name" value="RING/U-box"/>
    <property type="match status" value="2"/>
</dbReference>
<comment type="similarity">
    <text evidence="2">Belongs to the RBR family. Ariadne subfamily.</text>
</comment>
<evidence type="ECO:0000256" key="7">
    <source>
        <dbReference type="ARBA" id="ARBA00022786"/>
    </source>
</evidence>
<dbReference type="EMBL" id="CAUOFW020005662">
    <property type="protein sequence ID" value="CAK9171163.1"/>
    <property type="molecule type" value="Genomic_DNA"/>
</dbReference>
<evidence type="ECO:0000256" key="5">
    <source>
        <dbReference type="ARBA" id="ARBA00022737"/>
    </source>
</evidence>
<dbReference type="InterPro" id="IPR031127">
    <property type="entry name" value="E3_UB_ligase_RBR"/>
</dbReference>
<comment type="caution">
    <text evidence="12">The sequence shown here is derived from an EMBL/GenBank/DDBJ whole genome shotgun (WGS) entry which is preliminary data.</text>
</comment>
<dbReference type="Proteomes" id="UP001642360">
    <property type="component" value="Unassembled WGS sequence"/>
</dbReference>
<dbReference type="Gene3D" id="3.30.40.10">
    <property type="entry name" value="Zinc/RING finger domain, C3HC4 (zinc finger)"/>
    <property type="match status" value="1"/>
</dbReference>
<feature type="domain" description="RING-type" evidence="10">
    <location>
        <begin position="84"/>
        <end position="129"/>
    </location>
</feature>
<gene>
    <name evidence="12" type="ORF">ILEXP_LOCUS40701</name>
</gene>
<organism evidence="12 13">
    <name type="scientific">Ilex paraguariensis</name>
    <name type="common">yerba mate</name>
    <dbReference type="NCBI Taxonomy" id="185542"/>
    <lineage>
        <taxon>Eukaryota</taxon>
        <taxon>Viridiplantae</taxon>
        <taxon>Streptophyta</taxon>
        <taxon>Embryophyta</taxon>
        <taxon>Tracheophyta</taxon>
        <taxon>Spermatophyta</taxon>
        <taxon>Magnoliopsida</taxon>
        <taxon>eudicotyledons</taxon>
        <taxon>Gunneridae</taxon>
        <taxon>Pentapetalae</taxon>
        <taxon>asterids</taxon>
        <taxon>campanulids</taxon>
        <taxon>Aquifoliales</taxon>
        <taxon>Aquifoliaceae</taxon>
        <taxon>Ilex</taxon>
    </lineage>
</organism>
<reference evidence="12 13" key="1">
    <citation type="submission" date="2024-02" db="EMBL/GenBank/DDBJ databases">
        <authorList>
            <person name="Vignale AGUSTIN F."/>
            <person name="Sosa J E."/>
            <person name="Modenutti C."/>
        </authorList>
    </citation>
    <scope>NUCLEOTIDE SEQUENCE [LARGE SCALE GENOMIC DNA]</scope>
</reference>
<dbReference type="InterPro" id="IPR013083">
    <property type="entry name" value="Znf_RING/FYVE/PHD"/>
</dbReference>
<dbReference type="FunFam" id="3.30.40.10:FF:000230">
    <property type="entry name" value="RBR-type E3 ubiquitin transferase"/>
    <property type="match status" value="1"/>
</dbReference>
<comment type="function">
    <text evidence="1">Might act as an E3 ubiquitin-protein ligase, or as part of E3 complex, which accepts ubiquitin from specific E2 ubiquitin-conjugating enzymes and then transfers it to substrates.</text>
</comment>
<evidence type="ECO:0000259" key="11">
    <source>
        <dbReference type="PROSITE" id="PS51873"/>
    </source>
</evidence>
<evidence type="ECO:0000256" key="8">
    <source>
        <dbReference type="ARBA" id="ARBA00022833"/>
    </source>
</evidence>
<evidence type="ECO:0008006" key="14">
    <source>
        <dbReference type="Google" id="ProtNLM"/>
    </source>
</evidence>
<evidence type="ECO:0000256" key="9">
    <source>
        <dbReference type="PROSITE-ProRule" id="PRU00175"/>
    </source>
</evidence>
<dbReference type="InterPro" id="IPR018957">
    <property type="entry name" value="Znf_C3HC4_RING-type"/>
</dbReference>
<evidence type="ECO:0000256" key="2">
    <source>
        <dbReference type="ARBA" id="ARBA00005884"/>
    </source>
</evidence>
<dbReference type="PROSITE" id="PS50089">
    <property type="entry name" value="ZF_RING_2"/>
    <property type="match status" value="1"/>
</dbReference>